<dbReference type="AlphaFoldDB" id="A0AAV0ZPN0"/>
<dbReference type="EMBL" id="OX451737">
    <property type="protein sequence ID" value="CAI8598854.1"/>
    <property type="molecule type" value="Genomic_DNA"/>
</dbReference>
<evidence type="ECO:0000259" key="2">
    <source>
        <dbReference type="Pfam" id="PF05678"/>
    </source>
</evidence>
<dbReference type="Proteomes" id="UP001157006">
    <property type="component" value="Chromosome 2"/>
</dbReference>
<evidence type="ECO:0000313" key="3">
    <source>
        <dbReference type="EMBL" id="CAI8598854.1"/>
    </source>
</evidence>
<feature type="domain" description="VQ" evidence="2">
    <location>
        <begin position="50"/>
        <end position="68"/>
    </location>
</feature>
<dbReference type="PANTHER" id="PTHR33143:SF50">
    <property type="entry name" value="PROTEIN MKS1"/>
    <property type="match status" value="1"/>
</dbReference>
<dbReference type="GO" id="GO:0005634">
    <property type="term" value="C:nucleus"/>
    <property type="evidence" value="ECO:0007669"/>
    <property type="project" value="TreeGrafter"/>
</dbReference>
<reference evidence="3 4" key="1">
    <citation type="submission" date="2023-01" db="EMBL/GenBank/DDBJ databases">
        <authorList>
            <person name="Kreplak J."/>
        </authorList>
    </citation>
    <scope>NUCLEOTIDE SEQUENCE [LARGE SCALE GENOMIC DNA]</scope>
</reference>
<dbReference type="PANTHER" id="PTHR33143">
    <property type="entry name" value="F16F4.1 PROTEIN-RELATED"/>
    <property type="match status" value="1"/>
</dbReference>
<name>A0AAV0ZPN0_VICFA</name>
<gene>
    <name evidence="3" type="ORF">VFH_II147800</name>
</gene>
<accession>A0AAV0ZPN0</accession>
<keyword evidence="4" id="KW-1185">Reference proteome</keyword>
<dbReference type="InterPro" id="IPR008889">
    <property type="entry name" value="VQ"/>
</dbReference>
<evidence type="ECO:0000313" key="4">
    <source>
        <dbReference type="Proteomes" id="UP001157006"/>
    </source>
</evidence>
<evidence type="ECO:0000256" key="1">
    <source>
        <dbReference type="SAM" id="MobiDB-lite"/>
    </source>
</evidence>
<feature type="region of interest" description="Disordered" evidence="1">
    <location>
        <begin position="240"/>
        <end position="261"/>
    </location>
</feature>
<sequence length="261" mass="29196">MNNERPFSPQNSLKVNKESRKIIKNTPLPKPLKPTQLIRDGMIYSVPQRVINVSTQNFKDVVQSLTGIEQPTGLSEVSPAARLASTERTSSEKKERSSWSNADDDMMRMLDNGVQMSPFPGILSPEPAILPSFHSENFLPATLPPITPLNLPQTPSDILTPNNWPPLPSDFFSQITWPLTPTDTFLQDTFPMIPSGSRTPETLQQKPIGVFSPVLGRHSQTVLSYNDVWPENNAFVKPSEFFPPEDGSPRSPPIQFKPFNY</sequence>
<dbReference type="Pfam" id="PF05678">
    <property type="entry name" value="VQ"/>
    <property type="match status" value="1"/>
</dbReference>
<dbReference type="InterPro" id="IPR039607">
    <property type="entry name" value="VQ_8/17/18/20/21/25"/>
</dbReference>
<protein>
    <recommendedName>
        <fullName evidence="2">VQ domain-containing protein</fullName>
    </recommendedName>
</protein>
<feature type="region of interest" description="Disordered" evidence="1">
    <location>
        <begin position="76"/>
        <end position="102"/>
    </location>
</feature>
<proteinExistence type="predicted"/>
<organism evidence="3 4">
    <name type="scientific">Vicia faba</name>
    <name type="common">Broad bean</name>
    <name type="synonym">Faba vulgaris</name>
    <dbReference type="NCBI Taxonomy" id="3906"/>
    <lineage>
        <taxon>Eukaryota</taxon>
        <taxon>Viridiplantae</taxon>
        <taxon>Streptophyta</taxon>
        <taxon>Embryophyta</taxon>
        <taxon>Tracheophyta</taxon>
        <taxon>Spermatophyta</taxon>
        <taxon>Magnoliopsida</taxon>
        <taxon>eudicotyledons</taxon>
        <taxon>Gunneridae</taxon>
        <taxon>Pentapetalae</taxon>
        <taxon>rosids</taxon>
        <taxon>fabids</taxon>
        <taxon>Fabales</taxon>
        <taxon>Fabaceae</taxon>
        <taxon>Papilionoideae</taxon>
        <taxon>50 kb inversion clade</taxon>
        <taxon>NPAAA clade</taxon>
        <taxon>Hologalegina</taxon>
        <taxon>IRL clade</taxon>
        <taxon>Fabeae</taxon>
        <taxon>Vicia</taxon>
    </lineage>
</organism>